<evidence type="ECO:0000313" key="11">
    <source>
        <dbReference type="Proteomes" id="UP001294444"/>
    </source>
</evidence>
<dbReference type="GO" id="GO:0022857">
    <property type="term" value="F:transmembrane transporter activity"/>
    <property type="evidence" value="ECO:0007669"/>
    <property type="project" value="InterPro"/>
</dbReference>
<feature type="transmembrane region" description="Helical" evidence="8">
    <location>
        <begin position="587"/>
        <end position="613"/>
    </location>
</feature>
<evidence type="ECO:0000256" key="1">
    <source>
        <dbReference type="ARBA" id="ARBA00004651"/>
    </source>
</evidence>
<keyword evidence="2" id="KW-0813">Transport</keyword>
<keyword evidence="3" id="KW-1003">Cell membrane</keyword>
<dbReference type="PANTHER" id="PTHR23502:SF186">
    <property type="entry name" value="MAJOR FACILITATOR SUPERFAMILY (MFS) PROFILE DOMAIN-CONTAINING PROTEIN"/>
    <property type="match status" value="1"/>
</dbReference>
<feature type="domain" description="Major facilitator superfamily (MFS) profile" evidence="9">
    <location>
        <begin position="77"/>
        <end position="677"/>
    </location>
</feature>
<evidence type="ECO:0000256" key="7">
    <source>
        <dbReference type="ARBA" id="ARBA00038459"/>
    </source>
</evidence>
<feature type="transmembrane region" description="Helical" evidence="8">
    <location>
        <begin position="206"/>
        <end position="227"/>
    </location>
</feature>
<feature type="transmembrane region" description="Helical" evidence="8">
    <location>
        <begin position="330"/>
        <end position="355"/>
    </location>
</feature>
<name>A0AAJ4XUK9_9BASI</name>
<feature type="transmembrane region" description="Helical" evidence="8">
    <location>
        <begin position="115"/>
        <end position="132"/>
    </location>
</feature>
<feature type="transmembrane region" description="Helical" evidence="8">
    <location>
        <begin position="388"/>
        <end position="408"/>
    </location>
</feature>
<feature type="transmembrane region" description="Helical" evidence="8">
    <location>
        <begin position="233"/>
        <end position="253"/>
    </location>
</feature>
<evidence type="ECO:0000256" key="2">
    <source>
        <dbReference type="ARBA" id="ARBA00022448"/>
    </source>
</evidence>
<evidence type="ECO:0000256" key="8">
    <source>
        <dbReference type="SAM" id="Phobius"/>
    </source>
</evidence>
<dbReference type="Pfam" id="PF07690">
    <property type="entry name" value="MFS_1"/>
    <property type="match status" value="1"/>
</dbReference>
<feature type="transmembrane region" description="Helical" evidence="8">
    <location>
        <begin position="144"/>
        <end position="161"/>
    </location>
</feature>
<evidence type="ECO:0000256" key="6">
    <source>
        <dbReference type="ARBA" id="ARBA00023136"/>
    </source>
</evidence>
<feature type="transmembrane region" description="Helical" evidence="8">
    <location>
        <begin position="75"/>
        <end position="95"/>
    </location>
</feature>
<keyword evidence="4 8" id="KW-0812">Transmembrane</keyword>
<dbReference type="InterPro" id="IPR020846">
    <property type="entry name" value="MFS_dom"/>
</dbReference>
<protein>
    <submittedName>
        <fullName evidence="10">Related to multidrug resistant protein</fullName>
    </submittedName>
</protein>
<comment type="caution">
    <text evidence="10">The sequence shown here is derived from an EMBL/GenBank/DDBJ whole genome shotgun (WGS) entry which is preliminary data.</text>
</comment>
<keyword evidence="6 8" id="KW-0472">Membrane</keyword>
<accession>A0AAJ4XUK9</accession>
<gene>
    <name evidence="10" type="ORF">MEPE_06784</name>
</gene>
<evidence type="ECO:0000256" key="3">
    <source>
        <dbReference type="ARBA" id="ARBA00022475"/>
    </source>
</evidence>
<feature type="transmembrane region" description="Helical" evidence="8">
    <location>
        <begin position="651"/>
        <end position="673"/>
    </location>
</feature>
<dbReference type="EMBL" id="OAPG01000023">
    <property type="protein sequence ID" value="SNX88073.1"/>
    <property type="molecule type" value="Genomic_DNA"/>
</dbReference>
<feature type="transmembrane region" description="Helical" evidence="8">
    <location>
        <begin position="625"/>
        <end position="645"/>
    </location>
</feature>
<dbReference type="SUPFAM" id="SSF103473">
    <property type="entry name" value="MFS general substrate transporter"/>
    <property type="match status" value="2"/>
</dbReference>
<dbReference type="PANTHER" id="PTHR23502">
    <property type="entry name" value="MAJOR FACILITATOR SUPERFAMILY"/>
    <property type="match status" value="1"/>
</dbReference>
<dbReference type="InterPro" id="IPR036259">
    <property type="entry name" value="MFS_trans_sf"/>
</dbReference>
<feature type="transmembrane region" description="Helical" evidence="8">
    <location>
        <begin position="173"/>
        <end position="194"/>
    </location>
</feature>
<dbReference type="AlphaFoldDB" id="A0AAJ4XUK9"/>
<sequence length="687" mass="75423">MATTPTIPTLSPPLPTLSRHQTETHNRLAQDTLISCNPLATPSSLPLLPLTAQEIESIQLIGAEDSRSWSHAKKWTTTVIISLMGFISPLGSSILIPGTGFVDRSFSLDSRTLSILPVSVFVVGLGIGPFILAPCSETVGRQPVYVVTSLIFVAFNLASAFSPNFVGLNVLRLFAGAAGSTGPSLGAGSIGDMFSPSQRGRAQSLYGLGPLMGPVFGSIVGCFIAAATKDWRWLLHTLTILSAVVFIITVLFLDETYTPVLLGKKREKAIQTRLLEIKQQQQQQHLITQSLIIFLKPTFLTKFTNITRKFWPCKNTVHKIKMAQSRPFRLLFTNPICAIFSYYLGFCYGIVYLFITQHPLLFQTRKDEPDAPSAQVLPTYNWSLGISGLSYLGLGLGFLVAAFTNAFLQDEIYARLVIADGRLGWWLFKSQQEIQSIIQMDSSKNKNNKKKVASNARDDVEKVQQFPLNGSIGNHNHSKEIGNNDANSSFGNVTPVFNPDMATTIDTQTYTRKVDEEQVEPSTTLVSHSLASTPITSMTTIKASQAAIVQTKKGRPEYRLPLCFIGMLILPIGLLLFGWSAEYQTHFMIPLIGSFFVGCSTILCFQTILVYLVDTFVPYSASATACAVLIRSILAAAFPLFAEFMFQDLGYGKSCTLLAGIGLVGLPVPLVLYRYGETLRNRFQFNG</sequence>
<dbReference type="Proteomes" id="UP001294444">
    <property type="component" value="Unassembled WGS sequence"/>
</dbReference>
<evidence type="ECO:0000256" key="5">
    <source>
        <dbReference type="ARBA" id="ARBA00022989"/>
    </source>
</evidence>
<comment type="similarity">
    <text evidence="7">Belongs to the major facilitator superfamily. DHA1 family. Polyamines/proton antiporter (TC 2.A.1.2.16) subfamily.</text>
</comment>
<feature type="transmembrane region" description="Helical" evidence="8">
    <location>
        <begin position="560"/>
        <end position="581"/>
    </location>
</feature>
<dbReference type="GO" id="GO:0005886">
    <property type="term" value="C:plasma membrane"/>
    <property type="evidence" value="ECO:0007669"/>
    <property type="project" value="UniProtKB-SubCell"/>
</dbReference>
<dbReference type="Gene3D" id="1.20.1250.20">
    <property type="entry name" value="MFS general substrate transporter like domains"/>
    <property type="match status" value="2"/>
</dbReference>
<dbReference type="InterPro" id="IPR011701">
    <property type="entry name" value="MFS"/>
</dbReference>
<proteinExistence type="inferred from homology"/>
<keyword evidence="11" id="KW-1185">Reference proteome</keyword>
<evidence type="ECO:0000259" key="9">
    <source>
        <dbReference type="PROSITE" id="PS50850"/>
    </source>
</evidence>
<dbReference type="PROSITE" id="PS50850">
    <property type="entry name" value="MFS"/>
    <property type="match status" value="1"/>
</dbReference>
<comment type="subcellular location">
    <subcellularLocation>
        <location evidence="1">Cell membrane</location>
        <topology evidence="1">Multi-pass membrane protein</topology>
    </subcellularLocation>
</comment>
<evidence type="ECO:0000256" key="4">
    <source>
        <dbReference type="ARBA" id="ARBA00022692"/>
    </source>
</evidence>
<organism evidence="10 11">
    <name type="scientific">Melanopsichium pennsylvanicum</name>
    <dbReference type="NCBI Taxonomy" id="63383"/>
    <lineage>
        <taxon>Eukaryota</taxon>
        <taxon>Fungi</taxon>
        <taxon>Dikarya</taxon>
        <taxon>Basidiomycota</taxon>
        <taxon>Ustilaginomycotina</taxon>
        <taxon>Ustilaginomycetes</taxon>
        <taxon>Ustilaginales</taxon>
        <taxon>Ustilaginaceae</taxon>
        <taxon>Melanopsichium</taxon>
    </lineage>
</organism>
<keyword evidence="5 8" id="KW-1133">Transmembrane helix</keyword>
<reference evidence="10" key="1">
    <citation type="submission" date="2023-10" db="EMBL/GenBank/DDBJ databases">
        <authorList>
            <person name="Guldener U."/>
        </authorList>
    </citation>
    <scope>NUCLEOTIDE SEQUENCE</scope>
    <source>
        <strain evidence="10">Mp4</strain>
    </source>
</reference>
<evidence type="ECO:0000313" key="10">
    <source>
        <dbReference type="EMBL" id="SNX88073.1"/>
    </source>
</evidence>